<evidence type="ECO:0000313" key="3">
    <source>
        <dbReference type="Proteomes" id="UP000020406"/>
    </source>
</evidence>
<name>Z9JHR2_9GAMM</name>
<dbReference type="eggNOG" id="COG2808">
    <property type="taxonomic scope" value="Bacteria"/>
</dbReference>
<dbReference type="AlphaFoldDB" id="Z9JHR2"/>
<keyword evidence="4" id="KW-1185">Reference proteome</keyword>
<comment type="caution">
    <text evidence="1">The sequence shown here is derived from an EMBL/GenBank/DDBJ whole genome shotgun (WGS) entry which is preliminary data.</text>
</comment>
<dbReference type="EMBL" id="JAJPPU010000002">
    <property type="protein sequence ID" value="MCD8472910.1"/>
    <property type="molecule type" value="Genomic_DNA"/>
</dbReference>
<reference evidence="1 3" key="1">
    <citation type="journal article" date="2014" name="Genome Announc.">
        <title>Draft Genome Sequence of Xylella fastidiosa Pear Leaf Scorch Strain in Taiwan.</title>
        <authorList>
            <person name="Su C.C."/>
            <person name="Deng W.L."/>
            <person name="Jan F.J."/>
            <person name="Chang C.J."/>
            <person name="Huang H."/>
            <person name="Chen J."/>
        </authorList>
    </citation>
    <scope>NUCLEOTIDE SEQUENCE [LARGE SCALE GENOMIC DNA]</scope>
    <source>
        <strain evidence="1 3">PLS229</strain>
    </source>
</reference>
<dbReference type="GeneID" id="68899779"/>
<dbReference type="InterPro" id="IPR012349">
    <property type="entry name" value="Split_barrel_FMN-bd"/>
</dbReference>
<dbReference type="PIRSF" id="PIRSF010372">
    <property type="entry name" value="PaiB"/>
    <property type="match status" value="1"/>
</dbReference>
<dbReference type="Proteomes" id="UP000020406">
    <property type="component" value="Unassembled WGS sequence"/>
</dbReference>
<dbReference type="RefSeq" id="WP_230428144.1">
    <property type="nucleotide sequence ID" value="NZ_CP053627.1"/>
</dbReference>
<dbReference type="Proteomes" id="UP001430701">
    <property type="component" value="Unassembled WGS sequence"/>
</dbReference>
<dbReference type="InterPro" id="IPR007396">
    <property type="entry name" value="TR_PAI2-type"/>
</dbReference>
<dbReference type="Pfam" id="PF04299">
    <property type="entry name" value="FMN_bind_2"/>
    <property type="match status" value="1"/>
</dbReference>
<dbReference type="PANTHER" id="PTHR35802:SF1">
    <property type="entry name" value="PROTEASE SYNTHASE AND SPORULATION PROTEIN PAI 2"/>
    <property type="match status" value="1"/>
</dbReference>
<accession>Z9JHR2</accession>
<dbReference type="SUPFAM" id="SSF50475">
    <property type="entry name" value="FMN-binding split barrel"/>
    <property type="match status" value="1"/>
</dbReference>
<protein>
    <submittedName>
        <fullName evidence="2">FMN-binding negative transcriptional regulator</fullName>
    </submittedName>
</protein>
<dbReference type="PATRIC" id="fig|1444770.3.peg.2686"/>
<sequence length="198" mass="22315">MNFVQAHPLGVLITNTSEGLLASSIPLLLYPDEADHGVFRAHLSKANPHWKALASGPECLIVFQGSHGYVTPHWYPSKTEHHKVVPTWNYSIVQCRGTPKVIHDAVWLRKQISDLTDFHEKERTNPAPWKVDDAPADFIETQIKAIVGIEIPIRWIEGQFKMSQNRLEQDRLGVINGISDPTDPHYNPDVADVMKTLS</sequence>
<dbReference type="Gene3D" id="2.30.110.10">
    <property type="entry name" value="Electron Transport, Fmn-binding Protein, Chain A"/>
    <property type="match status" value="1"/>
</dbReference>
<reference evidence="2" key="2">
    <citation type="submission" date="2021-11" db="EMBL/GenBank/DDBJ databases">
        <title>Genome sequence of Xylella taiwanensis PLS432.</title>
        <authorList>
            <person name="Weng L.-W."/>
            <person name="Su C.-C."/>
            <person name="Tsai C.-W."/>
            <person name="Kuo C.-H."/>
        </authorList>
    </citation>
    <scope>NUCLEOTIDE SEQUENCE</scope>
    <source>
        <strain evidence="2">PLS432</strain>
    </source>
</reference>
<evidence type="ECO:0000313" key="4">
    <source>
        <dbReference type="Proteomes" id="UP001430701"/>
    </source>
</evidence>
<organism evidence="1 3">
    <name type="scientific">Xylella taiwanensis</name>
    <dbReference type="NCBI Taxonomy" id="1444770"/>
    <lineage>
        <taxon>Bacteria</taxon>
        <taxon>Pseudomonadati</taxon>
        <taxon>Pseudomonadota</taxon>
        <taxon>Gammaproteobacteria</taxon>
        <taxon>Lysobacterales</taxon>
        <taxon>Lysobacteraceae</taxon>
        <taxon>Xylella</taxon>
    </lineage>
</organism>
<proteinExistence type="predicted"/>
<dbReference type="PANTHER" id="PTHR35802">
    <property type="entry name" value="PROTEASE SYNTHASE AND SPORULATION PROTEIN PAI 2"/>
    <property type="match status" value="1"/>
</dbReference>
<evidence type="ECO:0000313" key="1">
    <source>
        <dbReference type="EMBL" id="EWS77361.1"/>
    </source>
</evidence>
<dbReference type="EMBL" id="JDSQ01000022">
    <property type="protein sequence ID" value="EWS77361.1"/>
    <property type="molecule type" value="Genomic_DNA"/>
</dbReference>
<gene>
    <name evidence="1" type="ORF">AF72_11375</name>
    <name evidence="2" type="ORF">LPH55_05375</name>
</gene>
<evidence type="ECO:0000313" key="2">
    <source>
        <dbReference type="EMBL" id="MCD8472910.1"/>
    </source>
</evidence>